<dbReference type="EMBL" id="GBRH01182439">
    <property type="protein sequence ID" value="JAE15457.1"/>
    <property type="molecule type" value="Transcribed_RNA"/>
</dbReference>
<name>A0A0A9FT59_ARUDO</name>
<proteinExistence type="predicted"/>
<organism evidence="1">
    <name type="scientific">Arundo donax</name>
    <name type="common">Giant reed</name>
    <name type="synonym">Donax arundinaceus</name>
    <dbReference type="NCBI Taxonomy" id="35708"/>
    <lineage>
        <taxon>Eukaryota</taxon>
        <taxon>Viridiplantae</taxon>
        <taxon>Streptophyta</taxon>
        <taxon>Embryophyta</taxon>
        <taxon>Tracheophyta</taxon>
        <taxon>Spermatophyta</taxon>
        <taxon>Magnoliopsida</taxon>
        <taxon>Liliopsida</taxon>
        <taxon>Poales</taxon>
        <taxon>Poaceae</taxon>
        <taxon>PACMAD clade</taxon>
        <taxon>Arundinoideae</taxon>
        <taxon>Arundineae</taxon>
        <taxon>Arundo</taxon>
    </lineage>
</organism>
<reference evidence="1" key="2">
    <citation type="journal article" date="2015" name="Data Brief">
        <title>Shoot transcriptome of the giant reed, Arundo donax.</title>
        <authorList>
            <person name="Barrero R.A."/>
            <person name="Guerrero F.D."/>
            <person name="Moolhuijzen P."/>
            <person name="Goolsby J.A."/>
            <person name="Tidwell J."/>
            <person name="Bellgard S.E."/>
            <person name="Bellgard M.I."/>
        </authorList>
    </citation>
    <scope>NUCLEOTIDE SEQUENCE</scope>
    <source>
        <tissue evidence="1">Shoot tissue taken approximately 20 cm above the soil surface</tissue>
    </source>
</reference>
<protein>
    <submittedName>
        <fullName evidence="1">Uncharacterized protein</fullName>
    </submittedName>
</protein>
<sequence>MHGHTTRHVFKQTLRIRNKRVSQKNKILS</sequence>
<accession>A0A0A9FT59</accession>
<reference evidence="1" key="1">
    <citation type="submission" date="2014-09" db="EMBL/GenBank/DDBJ databases">
        <authorList>
            <person name="Magalhaes I.L.F."/>
            <person name="Oliveira U."/>
            <person name="Santos F.R."/>
            <person name="Vidigal T.H.D.A."/>
            <person name="Brescovit A.D."/>
            <person name="Santos A.J."/>
        </authorList>
    </citation>
    <scope>NUCLEOTIDE SEQUENCE</scope>
    <source>
        <tissue evidence="1">Shoot tissue taken approximately 20 cm above the soil surface</tissue>
    </source>
</reference>
<dbReference type="AlphaFoldDB" id="A0A0A9FT59"/>
<evidence type="ECO:0000313" key="1">
    <source>
        <dbReference type="EMBL" id="JAE15457.1"/>
    </source>
</evidence>